<keyword evidence="7" id="KW-0643">Prostaglandin biosynthesis</keyword>
<comment type="catalytic activity">
    <reaction evidence="15">
        <text>prostaglandin H2 = (12S)-hydroxy-(5Z,8E,10E)-heptadecatrienoate + malonaldehyde</text>
        <dbReference type="Rhea" id="RHEA:48644"/>
        <dbReference type="ChEBI" id="CHEBI:57405"/>
        <dbReference type="ChEBI" id="CHEBI:90694"/>
        <dbReference type="ChEBI" id="CHEBI:566274"/>
    </reaction>
    <physiologicalReaction direction="left-to-right" evidence="15">
        <dbReference type="Rhea" id="RHEA:48645"/>
    </physiologicalReaction>
</comment>
<dbReference type="GO" id="GO:0001516">
    <property type="term" value="P:prostaglandin biosynthetic process"/>
    <property type="evidence" value="ECO:0007669"/>
    <property type="project" value="UniProtKB-UniPathway"/>
</dbReference>
<evidence type="ECO:0000256" key="5">
    <source>
        <dbReference type="ARBA" id="ARBA00022501"/>
    </source>
</evidence>
<dbReference type="Proteomes" id="UP000002630">
    <property type="component" value="Unassembled WGS sequence"/>
</dbReference>
<dbReference type="SFLD" id="SFLDS00019">
    <property type="entry name" value="Glutathione_Transferase_(cytos"/>
    <property type="match status" value="1"/>
</dbReference>
<dbReference type="PANTHER" id="PTHR12782:SF5">
    <property type="entry name" value="PROSTAGLANDIN E SYNTHASE 2"/>
    <property type="match status" value="1"/>
</dbReference>
<evidence type="ECO:0000256" key="3">
    <source>
        <dbReference type="ARBA" id="ARBA00012203"/>
    </source>
</evidence>
<reference evidence="20 21" key="1">
    <citation type="journal article" date="2010" name="Nature">
        <title>The Ectocarpus genome and the independent evolution of multicellularity in brown algae.</title>
        <authorList>
            <person name="Cock J.M."/>
            <person name="Sterck L."/>
            <person name="Rouze P."/>
            <person name="Scornet D."/>
            <person name="Allen A.E."/>
            <person name="Amoutzias G."/>
            <person name="Anthouard V."/>
            <person name="Artiguenave F."/>
            <person name="Aury J.M."/>
            <person name="Badger J.H."/>
            <person name="Beszteri B."/>
            <person name="Billiau K."/>
            <person name="Bonnet E."/>
            <person name="Bothwell J.H."/>
            <person name="Bowler C."/>
            <person name="Boyen C."/>
            <person name="Brownlee C."/>
            <person name="Carrano C.J."/>
            <person name="Charrier B."/>
            <person name="Cho G.Y."/>
            <person name="Coelho S.M."/>
            <person name="Collen J."/>
            <person name="Corre E."/>
            <person name="Da Silva C."/>
            <person name="Delage L."/>
            <person name="Delaroque N."/>
            <person name="Dittami S.M."/>
            <person name="Doulbeau S."/>
            <person name="Elias M."/>
            <person name="Farnham G."/>
            <person name="Gachon C.M."/>
            <person name="Gschloessl B."/>
            <person name="Heesch S."/>
            <person name="Jabbari K."/>
            <person name="Jubin C."/>
            <person name="Kawai H."/>
            <person name="Kimura K."/>
            <person name="Kloareg B."/>
            <person name="Kupper F.C."/>
            <person name="Lang D."/>
            <person name="Le Bail A."/>
            <person name="Leblanc C."/>
            <person name="Lerouge P."/>
            <person name="Lohr M."/>
            <person name="Lopez P.J."/>
            <person name="Martens C."/>
            <person name="Maumus F."/>
            <person name="Michel G."/>
            <person name="Miranda-Saavedra D."/>
            <person name="Morales J."/>
            <person name="Moreau H."/>
            <person name="Motomura T."/>
            <person name="Nagasato C."/>
            <person name="Napoli C.A."/>
            <person name="Nelson D.R."/>
            <person name="Nyvall-Collen P."/>
            <person name="Peters A.F."/>
            <person name="Pommier C."/>
            <person name="Potin P."/>
            <person name="Poulain J."/>
            <person name="Quesneville H."/>
            <person name="Read B."/>
            <person name="Rensing S.A."/>
            <person name="Ritter A."/>
            <person name="Rousvoal S."/>
            <person name="Samanta M."/>
            <person name="Samson G."/>
            <person name="Schroeder D.C."/>
            <person name="Segurens B."/>
            <person name="Strittmatter M."/>
            <person name="Tonon T."/>
            <person name="Tregear J.W."/>
            <person name="Valentin K."/>
            <person name="von Dassow P."/>
            <person name="Yamagishi T."/>
            <person name="Van de Peer Y."/>
            <person name="Wincker P."/>
        </authorList>
    </citation>
    <scope>NUCLEOTIDE SEQUENCE [LARGE SCALE GENOMIC DNA]</scope>
    <source>
        <strain evidence="21">Ec32 / CCAP1310/4</strain>
    </source>
</reference>
<keyword evidence="21" id="KW-1185">Reference proteome</keyword>
<dbReference type="InParanoid" id="D8LIK1"/>
<dbReference type="STRING" id="2880.D8LIK1"/>
<dbReference type="InterPro" id="IPR036249">
    <property type="entry name" value="Thioredoxin-like_sf"/>
</dbReference>
<dbReference type="Pfam" id="PF13417">
    <property type="entry name" value="GST_N_3"/>
    <property type="match status" value="1"/>
</dbReference>
<sequence>MAAGAIPSCSAMTASTAAATAGADGNSRHLEGEDITVYQYKICPFCNKLKVVMDFLGIPYSVTEVNPLTKKEIKFSEDYRKVPIVRMGGELFKDSPVIIDELIARLRETKVMSDEEHAVFCSSDAKKWAEWADKQLAVLLFPNLTRNFSESYQAFSYVNDVDTFSMMDKISNQVIGSAAMWAAQGKIKKKYNIDDEREALFSAIKDWTDALREVDGPFFGGDRPNLGDLCVFGCIRAIEGLDTHKDVLARQGVGAWYQSMVSTLDYAPSA</sequence>
<comment type="similarity">
    <text evidence="2">Belongs to the GST superfamily.</text>
</comment>
<name>D8LIK1_ECTSI</name>
<evidence type="ECO:0000313" key="21">
    <source>
        <dbReference type="Proteomes" id="UP000002630"/>
    </source>
</evidence>
<evidence type="ECO:0000256" key="10">
    <source>
        <dbReference type="ARBA" id="ARBA00022989"/>
    </source>
</evidence>
<dbReference type="GO" id="GO:0012505">
    <property type="term" value="C:endomembrane system"/>
    <property type="evidence" value="ECO:0007669"/>
    <property type="project" value="UniProtKB-SubCell"/>
</dbReference>
<evidence type="ECO:0000256" key="1">
    <source>
        <dbReference type="ARBA" id="ARBA00004702"/>
    </source>
</evidence>
<comment type="pathway">
    <text evidence="1">Lipid metabolism; prostaglandin biosynthesis.</text>
</comment>
<dbReference type="InterPro" id="IPR004045">
    <property type="entry name" value="Glutathione_S-Trfase_N"/>
</dbReference>
<dbReference type="CDD" id="cd03197">
    <property type="entry name" value="GST_C_mPGES2"/>
    <property type="match status" value="1"/>
</dbReference>
<dbReference type="eggNOG" id="KOG3029">
    <property type="taxonomic scope" value="Eukaryota"/>
</dbReference>
<dbReference type="GO" id="GO:0005739">
    <property type="term" value="C:mitochondrion"/>
    <property type="evidence" value="ECO:0007669"/>
    <property type="project" value="TreeGrafter"/>
</dbReference>
<keyword evidence="5" id="KW-0644">Prostaglandin metabolism</keyword>
<evidence type="ECO:0000256" key="12">
    <source>
        <dbReference type="ARBA" id="ARBA00023136"/>
    </source>
</evidence>
<dbReference type="SUPFAM" id="SSF47616">
    <property type="entry name" value="GST C-terminal domain-like"/>
    <property type="match status" value="1"/>
</dbReference>
<dbReference type="SFLD" id="SFLDG01182">
    <property type="entry name" value="Prostaglandin_E_synthase_like"/>
    <property type="match status" value="1"/>
</dbReference>
<evidence type="ECO:0000256" key="4">
    <source>
        <dbReference type="ARBA" id="ARBA00019474"/>
    </source>
</evidence>
<evidence type="ECO:0000256" key="13">
    <source>
        <dbReference type="ARBA" id="ARBA00023160"/>
    </source>
</evidence>
<dbReference type="OrthoDB" id="423541at2759"/>
<comment type="catalytic activity">
    <reaction evidence="16">
        <text>prostaglandin H2 = prostaglandin E2</text>
        <dbReference type="Rhea" id="RHEA:12893"/>
        <dbReference type="ChEBI" id="CHEBI:57405"/>
        <dbReference type="ChEBI" id="CHEBI:606564"/>
        <dbReference type="EC" id="5.3.99.3"/>
    </reaction>
    <physiologicalReaction direction="left-to-right" evidence="16">
        <dbReference type="Rhea" id="RHEA:12894"/>
    </physiologicalReaction>
</comment>
<dbReference type="EMBL" id="FN649760">
    <property type="protein sequence ID" value="CBN80040.1"/>
    <property type="molecule type" value="Genomic_DNA"/>
</dbReference>
<keyword evidence="11" id="KW-0443">Lipid metabolism</keyword>
<dbReference type="GO" id="GO:0050220">
    <property type="term" value="F:prostaglandin-E synthase activity"/>
    <property type="evidence" value="ECO:0007669"/>
    <property type="project" value="UniProtKB-EC"/>
</dbReference>
<keyword evidence="12" id="KW-0472">Membrane</keyword>
<evidence type="ECO:0000256" key="7">
    <source>
        <dbReference type="ARBA" id="ARBA00022585"/>
    </source>
</evidence>
<accession>D8LIK1</accession>
<dbReference type="InterPro" id="IPR034334">
    <property type="entry name" value="PGES2"/>
</dbReference>
<dbReference type="Gene3D" id="3.40.30.10">
    <property type="entry name" value="Glutaredoxin"/>
    <property type="match status" value="1"/>
</dbReference>
<evidence type="ECO:0000256" key="15">
    <source>
        <dbReference type="ARBA" id="ARBA00023930"/>
    </source>
</evidence>
<evidence type="ECO:0000259" key="19">
    <source>
        <dbReference type="Pfam" id="PF13417"/>
    </source>
</evidence>
<evidence type="ECO:0000256" key="14">
    <source>
        <dbReference type="ARBA" id="ARBA00023235"/>
    </source>
</evidence>
<evidence type="ECO:0000256" key="18">
    <source>
        <dbReference type="ARBA" id="ARBA00037847"/>
    </source>
</evidence>
<organism evidence="20 21">
    <name type="scientific">Ectocarpus siliculosus</name>
    <name type="common">Brown alga</name>
    <name type="synonym">Conferva siliculosa</name>
    <dbReference type="NCBI Taxonomy" id="2880"/>
    <lineage>
        <taxon>Eukaryota</taxon>
        <taxon>Sar</taxon>
        <taxon>Stramenopiles</taxon>
        <taxon>Ochrophyta</taxon>
        <taxon>PX clade</taxon>
        <taxon>Phaeophyceae</taxon>
        <taxon>Ectocarpales</taxon>
        <taxon>Ectocarpaceae</taxon>
        <taxon>Ectocarpus</taxon>
    </lineage>
</organism>
<keyword evidence="6" id="KW-0444">Lipid biosynthesis</keyword>
<dbReference type="InterPro" id="IPR036282">
    <property type="entry name" value="Glutathione-S-Trfase_C_sf"/>
</dbReference>
<keyword evidence="9" id="KW-0276">Fatty acid metabolism</keyword>
<gene>
    <name evidence="20" type="ORF">Esi_0022_0155</name>
</gene>
<keyword evidence="14" id="KW-0413">Isomerase</keyword>
<keyword evidence="8" id="KW-0812">Transmembrane</keyword>
<evidence type="ECO:0000256" key="17">
    <source>
        <dbReference type="ARBA" id="ARBA00031041"/>
    </source>
</evidence>
<dbReference type="Gene3D" id="1.20.1050.10">
    <property type="match status" value="1"/>
</dbReference>
<evidence type="ECO:0000313" key="20">
    <source>
        <dbReference type="EMBL" id="CBN80040.1"/>
    </source>
</evidence>
<evidence type="ECO:0000256" key="9">
    <source>
        <dbReference type="ARBA" id="ARBA00022832"/>
    </source>
</evidence>
<keyword evidence="13" id="KW-0275">Fatty acid biosynthesis</keyword>
<protein>
    <recommendedName>
        <fullName evidence="4">Prostaglandin E synthase 2</fullName>
        <ecNumber evidence="3">5.3.99.3</ecNumber>
    </recommendedName>
    <alternativeName>
        <fullName evidence="17">Microsomal prostaglandin E synthase 2</fullName>
    </alternativeName>
</protein>
<dbReference type="InterPro" id="IPR034335">
    <property type="entry name" value="PGES2_C"/>
</dbReference>
<dbReference type="InterPro" id="IPR040079">
    <property type="entry name" value="Glutathione_S-Trfase"/>
</dbReference>
<evidence type="ECO:0000256" key="16">
    <source>
        <dbReference type="ARBA" id="ARBA00023931"/>
    </source>
</evidence>
<dbReference type="SUPFAM" id="SSF52833">
    <property type="entry name" value="Thioredoxin-like"/>
    <property type="match status" value="1"/>
</dbReference>
<dbReference type="SFLD" id="SFLDG01203">
    <property type="entry name" value="Prostaglandin_E_synthase_like1"/>
    <property type="match status" value="1"/>
</dbReference>
<dbReference type="PROSITE" id="PS51354">
    <property type="entry name" value="GLUTAREDOXIN_2"/>
    <property type="match status" value="1"/>
</dbReference>
<evidence type="ECO:0000256" key="8">
    <source>
        <dbReference type="ARBA" id="ARBA00022692"/>
    </source>
</evidence>
<evidence type="ECO:0000256" key="11">
    <source>
        <dbReference type="ARBA" id="ARBA00023098"/>
    </source>
</evidence>
<comment type="subcellular location">
    <subcellularLocation>
        <location evidence="18">Endomembrane system</location>
        <topology evidence="18">Single-pass membrane protein</topology>
    </subcellularLocation>
</comment>
<dbReference type="PANTHER" id="PTHR12782">
    <property type="entry name" value="MICROSOMAL PROSTAGLANDIN E SYNTHASE-2"/>
    <property type="match status" value="1"/>
</dbReference>
<keyword evidence="10" id="KW-1133">Transmembrane helix</keyword>
<dbReference type="AlphaFoldDB" id="D8LIK1"/>
<dbReference type="EC" id="5.3.99.3" evidence="3"/>
<feature type="domain" description="GST N-terminal" evidence="19">
    <location>
        <begin position="38"/>
        <end position="105"/>
    </location>
</feature>
<proteinExistence type="inferred from homology"/>
<evidence type="ECO:0000256" key="6">
    <source>
        <dbReference type="ARBA" id="ARBA00022516"/>
    </source>
</evidence>
<dbReference type="UniPathway" id="UPA00662"/>
<evidence type="ECO:0000256" key="2">
    <source>
        <dbReference type="ARBA" id="ARBA00007409"/>
    </source>
</evidence>